<evidence type="ECO:0000313" key="2">
    <source>
        <dbReference type="EMBL" id="PRY74533.1"/>
    </source>
</evidence>
<evidence type="ECO:0000256" key="1">
    <source>
        <dbReference type="SAM" id="Phobius"/>
    </source>
</evidence>
<keyword evidence="1" id="KW-1133">Transmembrane helix</keyword>
<keyword evidence="1" id="KW-0472">Membrane</keyword>
<organism evidence="2 3">
    <name type="scientific">Yoonia maritima</name>
    <dbReference type="NCBI Taxonomy" id="1435347"/>
    <lineage>
        <taxon>Bacteria</taxon>
        <taxon>Pseudomonadati</taxon>
        <taxon>Pseudomonadota</taxon>
        <taxon>Alphaproteobacteria</taxon>
        <taxon>Rhodobacterales</taxon>
        <taxon>Paracoccaceae</taxon>
        <taxon>Yoonia</taxon>
    </lineage>
</organism>
<dbReference type="EMBL" id="PVTP01000017">
    <property type="protein sequence ID" value="PRY74533.1"/>
    <property type="molecule type" value="Genomic_DNA"/>
</dbReference>
<feature type="transmembrane region" description="Helical" evidence="1">
    <location>
        <begin position="21"/>
        <end position="40"/>
    </location>
</feature>
<gene>
    <name evidence="2" type="ORF">CLV80_11751</name>
</gene>
<keyword evidence="3" id="KW-1185">Reference proteome</keyword>
<name>A0A2T0VTW1_9RHOB</name>
<comment type="caution">
    <text evidence="2">The sequence shown here is derived from an EMBL/GenBank/DDBJ whole genome shotgun (WGS) entry which is preliminary data.</text>
</comment>
<evidence type="ECO:0000313" key="3">
    <source>
        <dbReference type="Proteomes" id="UP000238007"/>
    </source>
</evidence>
<keyword evidence="1" id="KW-0812">Transmembrane</keyword>
<protein>
    <submittedName>
        <fullName evidence="2">Uncharacterized protein</fullName>
    </submittedName>
</protein>
<feature type="transmembrane region" description="Helical" evidence="1">
    <location>
        <begin position="46"/>
        <end position="69"/>
    </location>
</feature>
<dbReference type="Proteomes" id="UP000238007">
    <property type="component" value="Unassembled WGS sequence"/>
</dbReference>
<proteinExistence type="predicted"/>
<reference evidence="2 3" key="1">
    <citation type="submission" date="2018-03" db="EMBL/GenBank/DDBJ databases">
        <title>Genomic Encyclopedia of Archaeal and Bacterial Type Strains, Phase II (KMG-II): from individual species to whole genera.</title>
        <authorList>
            <person name="Goeker M."/>
        </authorList>
    </citation>
    <scope>NUCLEOTIDE SEQUENCE [LARGE SCALE GENOMIC DNA]</scope>
    <source>
        <strain evidence="2 3">DSM 101533</strain>
    </source>
</reference>
<dbReference type="AlphaFoldDB" id="A0A2T0VTW1"/>
<sequence length="285" mass="31569">MKNETTTHKFRNFIVFLLRDSPPVLTLFACIGLTTAASFYQLTSETILQGLLAVNVLIAATLLSERWFVNRENRNMIEKIGDDVTVLGDRISLPTNVGLDSLVGSRKVLPPLEGRLAGSTSLKISGGSLFRLANEYRSLFEELAEQGCSIQLVVCHPDSDAVERLCNEVVYESDDIEAYRHQCRSALRLFEALAEKYDHVEVRTCDIAMSFSILAVEKLAGESSASIELYAYKVPARNRPMLHATKAASPDFHAMAVSQFDSVWSKSMKTEGVCDPNVSIEKVVD</sequence>
<dbReference type="OrthoDB" id="4319500at2"/>
<accession>A0A2T0VTW1</accession>
<dbReference type="RefSeq" id="WP_133169797.1">
    <property type="nucleotide sequence ID" value="NZ_PVTP01000017.1"/>
</dbReference>